<name>A0A378W2D7_NEIGO</name>
<keyword evidence="2" id="KW-0547">Nucleotide-binding</keyword>
<dbReference type="AlphaFoldDB" id="A0A378W2D7"/>
<protein>
    <submittedName>
        <fullName evidence="4">Putative N-acetyltransferase</fullName>
    </submittedName>
</protein>
<keyword evidence="3" id="KW-0067">ATP-binding</keyword>
<organism evidence="4">
    <name type="scientific">Neisseria gonorrhoeae</name>
    <dbReference type="NCBI Taxonomy" id="485"/>
    <lineage>
        <taxon>Bacteria</taxon>
        <taxon>Pseudomonadati</taxon>
        <taxon>Pseudomonadota</taxon>
        <taxon>Betaproteobacteria</taxon>
        <taxon>Neisseriales</taxon>
        <taxon>Neisseriaceae</taxon>
        <taxon>Neisseria</taxon>
    </lineage>
</organism>
<evidence type="ECO:0000256" key="3">
    <source>
        <dbReference type="ARBA" id="ARBA00022840"/>
    </source>
</evidence>
<evidence type="ECO:0000313" key="4">
    <source>
        <dbReference type="EMBL" id="SUA24634.1"/>
    </source>
</evidence>
<reference evidence="4" key="1">
    <citation type="submission" date="2018-06" db="EMBL/GenBank/DDBJ databases">
        <authorList>
            <consortium name="Pathogen Informatics"/>
            <person name="Doyle S."/>
        </authorList>
    </citation>
    <scope>NUCLEOTIDE SEQUENCE [LARGE SCALE GENOMIC DNA]</scope>
    <source>
        <strain evidence="4">NCTC11421</strain>
    </source>
</reference>
<dbReference type="InterPro" id="IPR051538">
    <property type="entry name" value="Acyl-CoA_Synth/Transferase"/>
</dbReference>
<keyword evidence="1" id="KW-0436">Ligase</keyword>
<proteinExistence type="predicted"/>
<dbReference type="GO" id="GO:0016874">
    <property type="term" value="F:ligase activity"/>
    <property type="evidence" value="ECO:0007669"/>
    <property type="project" value="UniProtKB-KW"/>
</dbReference>
<dbReference type="EMBL" id="UGRI01000001">
    <property type="protein sequence ID" value="SUA24634.1"/>
    <property type="molecule type" value="Genomic_DNA"/>
</dbReference>
<gene>
    <name evidence="4" type="ORF">NCTC11421_02637</name>
</gene>
<dbReference type="PANTHER" id="PTHR43334:SF1">
    <property type="entry name" value="3-HYDROXYPROPIONATE--COA LIGASE [ADP-FORMING]"/>
    <property type="match status" value="1"/>
</dbReference>
<dbReference type="GO" id="GO:0005524">
    <property type="term" value="F:ATP binding"/>
    <property type="evidence" value="ECO:0007669"/>
    <property type="project" value="UniProtKB-KW"/>
</dbReference>
<evidence type="ECO:0000256" key="2">
    <source>
        <dbReference type="ARBA" id="ARBA00022741"/>
    </source>
</evidence>
<sequence>MPSEPASDGIAQTVTPKQTHSGCISKITHIPSAKEYIMPAQTDPGYFFMPNHIILIGASEQPYSLGERVLSNLLSTPFQGKSPP</sequence>
<dbReference type="PANTHER" id="PTHR43334">
    <property type="entry name" value="ACETATE--COA LIGASE [ADP-FORMING]"/>
    <property type="match status" value="1"/>
</dbReference>
<dbReference type="GO" id="GO:0016740">
    <property type="term" value="F:transferase activity"/>
    <property type="evidence" value="ECO:0007669"/>
    <property type="project" value="UniProtKB-KW"/>
</dbReference>
<keyword evidence="4" id="KW-0808">Transferase</keyword>
<accession>A0A378W2D7</accession>
<evidence type="ECO:0000256" key="1">
    <source>
        <dbReference type="ARBA" id="ARBA00022598"/>
    </source>
</evidence>